<accession>A0A819HH33</accession>
<sequence length="48" mass="5594">MFFDRESTVVITKFNNLSESVLTNYCKSFGNVLRCFIKTSNQTRNKDP</sequence>
<dbReference type="EMBL" id="CAJOAX010004348">
    <property type="protein sequence ID" value="CAF3901801.1"/>
    <property type="molecule type" value="Genomic_DNA"/>
</dbReference>
<protein>
    <submittedName>
        <fullName evidence="1">Uncharacterized protein</fullName>
    </submittedName>
</protein>
<evidence type="ECO:0000313" key="1">
    <source>
        <dbReference type="EMBL" id="CAF3901801.1"/>
    </source>
</evidence>
<reference evidence="1" key="1">
    <citation type="submission" date="2021-02" db="EMBL/GenBank/DDBJ databases">
        <authorList>
            <person name="Nowell W R."/>
        </authorList>
    </citation>
    <scope>NUCLEOTIDE SEQUENCE</scope>
</reference>
<dbReference type="AlphaFoldDB" id="A0A819HH33"/>
<dbReference type="Proteomes" id="UP000663823">
    <property type="component" value="Unassembled WGS sequence"/>
</dbReference>
<proteinExistence type="predicted"/>
<name>A0A819HH33_9BILA</name>
<comment type="caution">
    <text evidence="1">The sequence shown here is derived from an EMBL/GenBank/DDBJ whole genome shotgun (WGS) entry which is preliminary data.</text>
</comment>
<evidence type="ECO:0000313" key="2">
    <source>
        <dbReference type="Proteomes" id="UP000663823"/>
    </source>
</evidence>
<gene>
    <name evidence="1" type="ORF">OTI717_LOCUS23826</name>
</gene>
<feature type="non-terminal residue" evidence="1">
    <location>
        <position position="48"/>
    </location>
</feature>
<organism evidence="1 2">
    <name type="scientific">Rotaria sordida</name>
    <dbReference type="NCBI Taxonomy" id="392033"/>
    <lineage>
        <taxon>Eukaryota</taxon>
        <taxon>Metazoa</taxon>
        <taxon>Spiralia</taxon>
        <taxon>Gnathifera</taxon>
        <taxon>Rotifera</taxon>
        <taxon>Eurotatoria</taxon>
        <taxon>Bdelloidea</taxon>
        <taxon>Philodinida</taxon>
        <taxon>Philodinidae</taxon>
        <taxon>Rotaria</taxon>
    </lineage>
</organism>